<organism evidence="1 2">
    <name type="scientific">Hevea brasiliensis</name>
    <name type="common">Para rubber tree</name>
    <name type="synonym">Siphonia brasiliensis</name>
    <dbReference type="NCBI Taxonomy" id="3981"/>
    <lineage>
        <taxon>Eukaryota</taxon>
        <taxon>Viridiplantae</taxon>
        <taxon>Streptophyta</taxon>
        <taxon>Embryophyta</taxon>
        <taxon>Tracheophyta</taxon>
        <taxon>Spermatophyta</taxon>
        <taxon>Magnoliopsida</taxon>
        <taxon>eudicotyledons</taxon>
        <taxon>Gunneridae</taxon>
        <taxon>Pentapetalae</taxon>
        <taxon>rosids</taxon>
        <taxon>fabids</taxon>
        <taxon>Malpighiales</taxon>
        <taxon>Euphorbiaceae</taxon>
        <taxon>Crotonoideae</taxon>
        <taxon>Micrandreae</taxon>
        <taxon>Hevea</taxon>
    </lineage>
</organism>
<name>A0A6A6L0X3_HEVBR</name>
<comment type="caution">
    <text evidence="1">The sequence shown here is derived from an EMBL/GenBank/DDBJ whole genome shotgun (WGS) entry which is preliminary data.</text>
</comment>
<keyword evidence="2" id="KW-1185">Reference proteome</keyword>
<dbReference type="Proteomes" id="UP000467840">
    <property type="component" value="Chromosome 7"/>
</dbReference>
<sequence length="156" mass="17200">MGLLFRCSMACKGLGALGSRRLMHGPLIVLLAWSVIVSLFGGHSSLGTRGSMADAWTSYYLVCKGPGVHRLPCSGHFVLGTRVLVADTWTSYCVVRKDLGVHRLHFVGHFCLRARGSVADEWTSYCVMRKGLGVHRLHFVREDGNVVNKAMFICCM</sequence>
<reference evidence="1 2" key="1">
    <citation type="journal article" date="2020" name="Mol. Plant">
        <title>The Chromosome-Based Rubber Tree Genome Provides New Insights into Spurge Genome Evolution and Rubber Biosynthesis.</title>
        <authorList>
            <person name="Liu J."/>
            <person name="Shi C."/>
            <person name="Shi C.C."/>
            <person name="Li W."/>
            <person name="Zhang Q.J."/>
            <person name="Zhang Y."/>
            <person name="Li K."/>
            <person name="Lu H.F."/>
            <person name="Shi C."/>
            <person name="Zhu S.T."/>
            <person name="Xiao Z.Y."/>
            <person name="Nan H."/>
            <person name="Yue Y."/>
            <person name="Zhu X.G."/>
            <person name="Wu Y."/>
            <person name="Hong X.N."/>
            <person name="Fan G.Y."/>
            <person name="Tong Y."/>
            <person name="Zhang D."/>
            <person name="Mao C.L."/>
            <person name="Liu Y.L."/>
            <person name="Hao S.J."/>
            <person name="Liu W.Q."/>
            <person name="Lv M.Q."/>
            <person name="Zhang H.B."/>
            <person name="Liu Y."/>
            <person name="Hu-Tang G.R."/>
            <person name="Wang J.P."/>
            <person name="Wang J.H."/>
            <person name="Sun Y.H."/>
            <person name="Ni S.B."/>
            <person name="Chen W.B."/>
            <person name="Zhang X.C."/>
            <person name="Jiao Y.N."/>
            <person name="Eichler E.E."/>
            <person name="Li G.H."/>
            <person name="Liu X."/>
            <person name="Gao L.Z."/>
        </authorList>
    </citation>
    <scope>NUCLEOTIDE SEQUENCE [LARGE SCALE GENOMIC DNA]</scope>
    <source>
        <strain evidence="2">cv. GT1</strain>
        <tissue evidence="1">Leaf</tissue>
    </source>
</reference>
<gene>
    <name evidence="1" type="ORF">GH714_006292</name>
</gene>
<proteinExistence type="predicted"/>
<evidence type="ECO:0000313" key="1">
    <source>
        <dbReference type="EMBL" id="KAF2294005.1"/>
    </source>
</evidence>
<evidence type="ECO:0000313" key="2">
    <source>
        <dbReference type="Proteomes" id="UP000467840"/>
    </source>
</evidence>
<accession>A0A6A6L0X3</accession>
<dbReference type="EMBL" id="JAAGAX010000013">
    <property type="protein sequence ID" value="KAF2294005.1"/>
    <property type="molecule type" value="Genomic_DNA"/>
</dbReference>
<protein>
    <submittedName>
        <fullName evidence="1">Uncharacterized protein</fullName>
    </submittedName>
</protein>
<dbReference type="AlphaFoldDB" id="A0A6A6L0X3"/>